<accession>A0A1B8Q3L2</accession>
<evidence type="ECO:0000313" key="1">
    <source>
        <dbReference type="EMBL" id="OBX63702.1"/>
    </source>
</evidence>
<dbReference type="AlphaFoldDB" id="A0A1B8Q3L2"/>
<dbReference type="Proteomes" id="UP000092607">
    <property type="component" value="Unassembled WGS sequence"/>
</dbReference>
<name>A0A1B8Q3L2_MORLA</name>
<protein>
    <submittedName>
        <fullName evidence="1">Uncharacterized protein</fullName>
    </submittedName>
</protein>
<proteinExistence type="predicted"/>
<sequence length="180" mass="21445">MKKQTADETNLNDHAFIIVMAEYGKAFLWGQQELKDKFIGECCVSYFPNMTDQPSPIPDELWQQFCDWHVQFEYAWFDYNDANLAFRDFDRTKPISFDWLEFHRMGISLAKQLKSILNDNVRVIYEIPAEDFTTKEFFRIEILKNGEIVRLILDKKSNQWKYDYSNPTSLAKFNQSQLQP</sequence>
<comment type="caution">
    <text evidence="1">The sequence shown here is derived from an EMBL/GenBank/DDBJ whole genome shotgun (WGS) entry which is preliminary data.</text>
</comment>
<evidence type="ECO:0000313" key="2">
    <source>
        <dbReference type="Proteomes" id="UP000092607"/>
    </source>
</evidence>
<dbReference type="RefSeq" id="WP_065256919.1">
    <property type="nucleotide sequence ID" value="NZ_JARDJM010000002.1"/>
</dbReference>
<reference evidence="1 2" key="1">
    <citation type="submission" date="2016-06" db="EMBL/GenBank/DDBJ databases">
        <title>Draft genome of Moraxella lacunata CCUG 57757A.</title>
        <authorList>
            <person name="Salva-Serra F."/>
            <person name="Engstrom-Jakobsson H."/>
            <person name="Thorell K."/>
            <person name="Gonzales-Siles L."/>
            <person name="Karlsson R."/>
            <person name="Boulund F."/>
            <person name="Engstrand L."/>
            <person name="Kristiansson E."/>
            <person name="Moore E."/>
        </authorList>
    </citation>
    <scope>NUCLEOTIDE SEQUENCE [LARGE SCALE GENOMIC DNA]</scope>
    <source>
        <strain evidence="1 2">CCUG 57757A</strain>
    </source>
</reference>
<gene>
    <name evidence="1" type="ORF">A9309_05695</name>
</gene>
<organism evidence="1 2">
    <name type="scientific">Moraxella lacunata</name>
    <dbReference type="NCBI Taxonomy" id="477"/>
    <lineage>
        <taxon>Bacteria</taxon>
        <taxon>Pseudomonadati</taxon>
        <taxon>Pseudomonadota</taxon>
        <taxon>Gammaproteobacteria</taxon>
        <taxon>Moraxellales</taxon>
        <taxon>Moraxellaceae</taxon>
        <taxon>Moraxella</taxon>
    </lineage>
</organism>
<dbReference type="EMBL" id="LZMS01000048">
    <property type="protein sequence ID" value="OBX63702.1"/>
    <property type="molecule type" value="Genomic_DNA"/>
</dbReference>